<dbReference type="Gene3D" id="3.40.50.1820">
    <property type="entry name" value="alpha/beta hydrolase"/>
    <property type="match status" value="1"/>
</dbReference>
<evidence type="ECO:0000313" key="8">
    <source>
        <dbReference type="EMBL" id="KAJ9586811.1"/>
    </source>
</evidence>
<keyword evidence="3 7" id="KW-0645">Protease</keyword>
<evidence type="ECO:0000256" key="5">
    <source>
        <dbReference type="ARBA" id="ARBA00022801"/>
    </source>
</evidence>
<feature type="non-terminal residue" evidence="8">
    <location>
        <position position="1"/>
    </location>
</feature>
<dbReference type="PANTHER" id="PTHR11802:SF472">
    <property type="entry name" value="SERINE CARBOXYPEPTIDASE CPVL-RELATED"/>
    <property type="match status" value="1"/>
</dbReference>
<dbReference type="PRINTS" id="PR00724">
    <property type="entry name" value="CRBOXYPTASEC"/>
</dbReference>
<evidence type="ECO:0000256" key="4">
    <source>
        <dbReference type="ARBA" id="ARBA00022729"/>
    </source>
</evidence>
<feature type="chain" id="PRO_5041773633" description="Carboxypeptidase" evidence="7">
    <location>
        <begin position="18"/>
        <end position="451"/>
    </location>
</feature>
<proteinExistence type="inferred from homology"/>
<dbReference type="EMBL" id="JASPKZ010006837">
    <property type="protein sequence ID" value="KAJ9586811.1"/>
    <property type="molecule type" value="Genomic_DNA"/>
</dbReference>
<comment type="caution">
    <text evidence="8">The sequence shown here is derived from an EMBL/GenBank/DDBJ whole genome shotgun (WGS) entry which is preliminary data.</text>
</comment>
<dbReference type="SUPFAM" id="SSF53474">
    <property type="entry name" value="alpha/beta-Hydrolases"/>
    <property type="match status" value="1"/>
</dbReference>
<dbReference type="InterPro" id="IPR001563">
    <property type="entry name" value="Peptidase_S10"/>
</dbReference>
<dbReference type="Proteomes" id="UP001233999">
    <property type="component" value="Unassembled WGS sequence"/>
</dbReference>
<dbReference type="InterPro" id="IPR029058">
    <property type="entry name" value="AB_hydrolase_fold"/>
</dbReference>
<evidence type="ECO:0000256" key="3">
    <source>
        <dbReference type="ARBA" id="ARBA00022670"/>
    </source>
</evidence>
<reference evidence="8" key="2">
    <citation type="submission" date="2023-05" db="EMBL/GenBank/DDBJ databases">
        <authorList>
            <person name="Fouks B."/>
        </authorList>
    </citation>
    <scope>NUCLEOTIDE SEQUENCE</scope>
    <source>
        <strain evidence="8">Stay&amp;Tobe</strain>
        <tissue evidence="8">Testes</tissue>
    </source>
</reference>
<gene>
    <name evidence="8" type="ORF">L9F63_019597</name>
</gene>
<organism evidence="8 9">
    <name type="scientific">Diploptera punctata</name>
    <name type="common">Pacific beetle cockroach</name>
    <dbReference type="NCBI Taxonomy" id="6984"/>
    <lineage>
        <taxon>Eukaryota</taxon>
        <taxon>Metazoa</taxon>
        <taxon>Ecdysozoa</taxon>
        <taxon>Arthropoda</taxon>
        <taxon>Hexapoda</taxon>
        <taxon>Insecta</taxon>
        <taxon>Pterygota</taxon>
        <taxon>Neoptera</taxon>
        <taxon>Polyneoptera</taxon>
        <taxon>Dictyoptera</taxon>
        <taxon>Blattodea</taxon>
        <taxon>Blaberoidea</taxon>
        <taxon>Blaberidae</taxon>
        <taxon>Diplopterinae</taxon>
        <taxon>Diploptera</taxon>
    </lineage>
</organism>
<dbReference type="EC" id="3.4.16.-" evidence="7"/>
<accession>A0AAD8EE79</accession>
<evidence type="ECO:0000256" key="6">
    <source>
        <dbReference type="ARBA" id="ARBA00023180"/>
    </source>
</evidence>
<feature type="signal peptide" evidence="7">
    <location>
        <begin position="1"/>
        <end position="17"/>
    </location>
</feature>
<dbReference type="GO" id="GO:0006508">
    <property type="term" value="P:proteolysis"/>
    <property type="evidence" value="ECO:0007669"/>
    <property type="project" value="UniProtKB-KW"/>
</dbReference>
<keyword evidence="5 7" id="KW-0378">Hydrolase</keyword>
<evidence type="ECO:0000256" key="1">
    <source>
        <dbReference type="ARBA" id="ARBA00009431"/>
    </source>
</evidence>
<comment type="similarity">
    <text evidence="1 7">Belongs to the peptidase S10 family.</text>
</comment>
<keyword evidence="6" id="KW-0325">Glycoprotein</keyword>
<keyword evidence="2 7" id="KW-0121">Carboxypeptidase</keyword>
<dbReference type="PROSITE" id="PS00131">
    <property type="entry name" value="CARBOXYPEPT_SER_SER"/>
    <property type="match status" value="1"/>
</dbReference>
<dbReference type="PANTHER" id="PTHR11802">
    <property type="entry name" value="SERINE PROTEASE FAMILY S10 SERINE CARBOXYPEPTIDASE"/>
    <property type="match status" value="1"/>
</dbReference>
<name>A0AAD8EE79_DIPPU</name>
<sequence>MWRSGFLIILVVWEVTSIQKHLFLRDAYPHWLSSPVVGDVGERLILTPYIESGKIEEARSLSAVSGDPFPSDIPSYSGYLTVNKTYNSNLFFWYFPAENGYETAPLLLWLQGGPGSSSLFGLFTELGPFSVAEDNKSLLKNPYSWHKNHSIIFIDSPVGTGFSYTDDEAGYASDEVQIGDELYTAMTQFLTLFPELQKVPFYITGESYGGKYVPALGYTIHQRNPTSKFKINLEGLAVGNGYTDPITMLYYSEYLYQLGLIDTETSILMRKVEDTTVEAIQEGRYREAYHISEADLSIFFDATRYHNTFNHLYPNMPKTGGDFSEFVQTTQVRKAIHVGDAEYSDSDIVYVKMIPDMMQSARPQLEVLLDNYRVLYYSGQLDIIVAYPFSVRIIDNELDYNSDIGNSKKREVNCRQAMEVITIVLLTTIIITRDNMEEDNMEENVTTSKDE</sequence>
<evidence type="ECO:0000313" key="9">
    <source>
        <dbReference type="Proteomes" id="UP001233999"/>
    </source>
</evidence>
<dbReference type="AlphaFoldDB" id="A0AAD8EE79"/>
<protein>
    <recommendedName>
        <fullName evidence="7">Carboxypeptidase</fullName>
        <ecNumber evidence="7">3.4.16.-</ecNumber>
    </recommendedName>
</protein>
<evidence type="ECO:0000256" key="2">
    <source>
        <dbReference type="ARBA" id="ARBA00022645"/>
    </source>
</evidence>
<dbReference type="Pfam" id="PF00450">
    <property type="entry name" value="Peptidase_S10"/>
    <property type="match status" value="1"/>
</dbReference>
<dbReference type="InterPro" id="IPR018202">
    <property type="entry name" value="Ser_caboxypep_ser_AS"/>
</dbReference>
<keyword evidence="9" id="KW-1185">Reference proteome</keyword>
<evidence type="ECO:0000256" key="7">
    <source>
        <dbReference type="RuleBase" id="RU361156"/>
    </source>
</evidence>
<dbReference type="GO" id="GO:0004185">
    <property type="term" value="F:serine-type carboxypeptidase activity"/>
    <property type="evidence" value="ECO:0007669"/>
    <property type="project" value="UniProtKB-UniRule"/>
</dbReference>
<reference evidence="8" key="1">
    <citation type="journal article" date="2023" name="IScience">
        <title>Live-bearing cockroach genome reveals convergent evolutionary mechanisms linked to viviparity in insects and beyond.</title>
        <authorList>
            <person name="Fouks B."/>
            <person name="Harrison M.C."/>
            <person name="Mikhailova A.A."/>
            <person name="Marchal E."/>
            <person name="English S."/>
            <person name="Carruthers M."/>
            <person name="Jennings E.C."/>
            <person name="Chiamaka E.L."/>
            <person name="Frigard R.A."/>
            <person name="Pippel M."/>
            <person name="Attardo G.M."/>
            <person name="Benoit J.B."/>
            <person name="Bornberg-Bauer E."/>
            <person name="Tobe S.S."/>
        </authorList>
    </citation>
    <scope>NUCLEOTIDE SEQUENCE</scope>
    <source>
        <strain evidence="8">Stay&amp;Tobe</strain>
    </source>
</reference>
<keyword evidence="4 7" id="KW-0732">Signal</keyword>